<reference evidence="2" key="1">
    <citation type="submission" date="2021-10" db="EMBL/GenBank/DDBJ databases">
        <title>Tamlana sargassums sp. nov., and Tamlana laminarinivorans sp. nov., two new bacteria isolated from the brown alga.</title>
        <authorList>
            <person name="Li J."/>
        </authorList>
    </citation>
    <scope>NUCLEOTIDE SEQUENCE</scope>
    <source>
        <strain evidence="2">PT2-4</strain>
    </source>
</reference>
<dbReference type="AlphaFoldDB" id="A0A9X1I3V3"/>
<gene>
    <name evidence="2" type="ORF">LG649_13815</name>
</gene>
<evidence type="ECO:0000313" key="3">
    <source>
        <dbReference type="Proteomes" id="UP001139199"/>
    </source>
</evidence>
<keyword evidence="3" id="KW-1185">Reference proteome</keyword>
<dbReference type="GO" id="GO:0008168">
    <property type="term" value="F:methyltransferase activity"/>
    <property type="evidence" value="ECO:0007669"/>
    <property type="project" value="UniProtKB-KW"/>
</dbReference>
<sequence length="204" mass="23388">MTQIYNLNLWGGKTHDFYSGEGSHNKEIINPYLNSVIDFLKNFKDPITVCDLGCGDFNIGKNIVAYSKHYIAIDIVDALIKRNKKLFKIKNLEFKCLDISTDNLPDADCVILRQVLQHLSNNEIERITKKLQKYKYIILTEHIPFGNFTPNIDIISGQGNRIKKNSGVNLLEPPFNLKIKKEIQLCEHVLKNNKGRIATLVFKV</sequence>
<dbReference type="SUPFAM" id="SSF53335">
    <property type="entry name" value="S-adenosyl-L-methionine-dependent methyltransferases"/>
    <property type="match status" value="1"/>
</dbReference>
<feature type="domain" description="Methyltransferase" evidence="1">
    <location>
        <begin position="49"/>
        <end position="132"/>
    </location>
</feature>
<dbReference type="InterPro" id="IPR041698">
    <property type="entry name" value="Methyltransf_25"/>
</dbReference>
<dbReference type="Gene3D" id="3.40.50.150">
    <property type="entry name" value="Vaccinia Virus protein VP39"/>
    <property type="match status" value="1"/>
</dbReference>
<dbReference type="GO" id="GO:0032259">
    <property type="term" value="P:methylation"/>
    <property type="evidence" value="ECO:0007669"/>
    <property type="project" value="UniProtKB-KW"/>
</dbReference>
<keyword evidence="2" id="KW-0808">Transferase</keyword>
<dbReference type="Proteomes" id="UP001139199">
    <property type="component" value="Unassembled WGS sequence"/>
</dbReference>
<protein>
    <submittedName>
        <fullName evidence="2">Class I SAM-dependent methyltransferase</fullName>
    </submittedName>
</protein>
<accession>A0A9X1I3V3</accession>
<dbReference type="RefSeq" id="WP_226544419.1">
    <property type="nucleotide sequence ID" value="NZ_JAJAPW010000006.1"/>
</dbReference>
<dbReference type="InterPro" id="IPR029063">
    <property type="entry name" value="SAM-dependent_MTases_sf"/>
</dbReference>
<organism evidence="2 3">
    <name type="scientific">Neotamlana laminarinivorans</name>
    <dbReference type="NCBI Taxonomy" id="2883124"/>
    <lineage>
        <taxon>Bacteria</taxon>
        <taxon>Pseudomonadati</taxon>
        <taxon>Bacteroidota</taxon>
        <taxon>Flavobacteriia</taxon>
        <taxon>Flavobacteriales</taxon>
        <taxon>Flavobacteriaceae</taxon>
        <taxon>Neotamlana</taxon>
    </lineage>
</organism>
<dbReference type="EMBL" id="JAJAPW010000006">
    <property type="protein sequence ID" value="MCB4799927.1"/>
    <property type="molecule type" value="Genomic_DNA"/>
</dbReference>
<name>A0A9X1I3V3_9FLAO</name>
<keyword evidence="2" id="KW-0489">Methyltransferase</keyword>
<dbReference type="Pfam" id="PF13649">
    <property type="entry name" value="Methyltransf_25"/>
    <property type="match status" value="1"/>
</dbReference>
<evidence type="ECO:0000259" key="1">
    <source>
        <dbReference type="Pfam" id="PF13649"/>
    </source>
</evidence>
<comment type="caution">
    <text evidence="2">The sequence shown here is derived from an EMBL/GenBank/DDBJ whole genome shotgun (WGS) entry which is preliminary data.</text>
</comment>
<dbReference type="CDD" id="cd02440">
    <property type="entry name" value="AdoMet_MTases"/>
    <property type="match status" value="1"/>
</dbReference>
<evidence type="ECO:0000313" key="2">
    <source>
        <dbReference type="EMBL" id="MCB4799927.1"/>
    </source>
</evidence>
<proteinExistence type="predicted"/>